<dbReference type="AlphaFoldDB" id="A0A2H5MUY6"/>
<sequence length="140" mass="15277">MIGGKVKRRKAMAQSFKALAAAGVEGVVVEVWWGVVERDRPGVYDWRGYFDLIVLASNCGLKVRALLAFHQCGSGPGDPKWGQVGMVLLVIDILDFLPEACGSWPLNVNLESFNATIRYVASSMGKNMQGSEDAIFRGIE</sequence>
<dbReference type="Gene3D" id="3.20.20.80">
    <property type="entry name" value="Glycosidases"/>
    <property type="match status" value="1"/>
</dbReference>
<proteinExistence type="inferred from homology"/>
<keyword evidence="6" id="KW-1185">Reference proteome</keyword>
<comment type="caution">
    <text evidence="5">The sequence shown here is derived from an EMBL/GenBank/DDBJ whole genome shotgun (WGS) entry which is preliminary data.</text>
</comment>
<evidence type="ECO:0000313" key="5">
    <source>
        <dbReference type="EMBL" id="GAY31854.1"/>
    </source>
</evidence>
<evidence type="ECO:0000313" key="6">
    <source>
        <dbReference type="Proteomes" id="UP000236630"/>
    </source>
</evidence>
<dbReference type="PRINTS" id="PR00750">
    <property type="entry name" value="BETAAMYLASE"/>
</dbReference>
<comment type="similarity">
    <text evidence="1 4">Belongs to the glycosyl hydrolase 14 family.</text>
</comment>
<reference evidence="5 6" key="1">
    <citation type="journal article" date="2017" name="Front. Genet.">
        <title>Draft sequencing of the heterozygous diploid genome of Satsuma (Citrus unshiu Marc.) using a hybrid assembly approach.</title>
        <authorList>
            <person name="Shimizu T."/>
            <person name="Tanizawa Y."/>
            <person name="Mochizuki T."/>
            <person name="Nagasaki H."/>
            <person name="Yoshioka T."/>
            <person name="Toyoda A."/>
            <person name="Fujiyama A."/>
            <person name="Kaminuma E."/>
            <person name="Nakamura Y."/>
        </authorList>
    </citation>
    <scope>NUCLEOTIDE SEQUENCE [LARGE SCALE GENOMIC DNA]</scope>
    <source>
        <strain evidence="6">cv. Miyagawa wase</strain>
    </source>
</reference>
<organism evidence="5 6">
    <name type="scientific">Citrus unshiu</name>
    <name type="common">Satsuma mandarin</name>
    <name type="synonym">Citrus nobilis var. unshiu</name>
    <dbReference type="NCBI Taxonomy" id="55188"/>
    <lineage>
        <taxon>Eukaryota</taxon>
        <taxon>Viridiplantae</taxon>
        <taxon>Streptophyta</taxon>
        <taxon>Embryophyta</taxon>
        <taxon>Tracheophyta</taxon>
        <taxon>Spermatophyta</taxon>
        <taxon>Magnoliopsida</taxon>
        <taxon>eudicotyledons</taxon>
        <taxon>Gunneridae</taxon>
        <taxon>Pentapetalae</taxon>
        <taxon>rosids</taxon>
        <taxon>malvids</taxon>
        <taxon>Sapindales</taxon>
        <taxon>Rutaceae</taxon>
        <taxon>Aurantioideae</taxon>
        <taxon>Citrus</taxon>
    </lineage>
</organism>
<dbReference type="PANTHER" id="PTHR31352:SF7">
    <property type="entry name" value="BETA-AMYLASE"/>
    <property type="match status" value="1"/>
</dbReference>
<evidence type="ECO:0000256" key="2">
    <source>
        <dbReference type="ARBA" id="ARBA00023277"/>
    </source>
</evidence>
<protein>
    <recommendedName>
        <fullName evidence="4">Beta-amylase</fullName>
        <ecNumber evidence="4">3.2.1.2</ecNumber>
    </recommendedName>
</protein>
<keyword evidence="3 4" id="KW-0624">Polysaccharide degradation</keyword>
<accession>A0A2H5MUY6</accession>
<dbReference type="Pfam" id="PF01373">
    <property type="entry name" value="Glyco_hydro_14"/>
    <property type="match status" value="1"/>
</dbReference>
<keyword evidence="2 4" id="KW-0119">Carbohydrate metabolism</keyword>
<dbReference type="InterPro" id="IPR017853">
    <property type="entry name" value="GH"/>
</dbReference>
<dbReference type="EMBL" id="BDQV01003932">
    <property type="protein sequence ID" value="GAY31854.1"/>
    <property type="molecule type" value="Genomic_DNA"/>
</dbReference>
<dbReference type="GO" id="GO:0000272">
    <property type="term" value="P:polysaccharide catabolic process"/>
    <property type="evidence" value="ECO:0007669"/>
    <property type="project" value="UniProtKB-KW"/>
</dbReference>
<dbReference type="GO" id="GO:0016161">
    <property type="term" value="F:beta-amylase activity"/>
    <property type="evidence" value="ECO:0007669"/>
    <property type="project" value="UniProtKB-EC"/>
</dbReference>
<dbReference type="STRING" id="55188.A0A2H5MUY6"/>
<dbReference type="EC" id="3.2.1.2" evidence="4"/>
<evidence type="ECO:0000256" key="4">
    <source>
        <dbReference type="RuleBase" id="RU000509"/>
    </source>
</evidence>
<dbReference type="PANTHER" id="PTHR31352">
    <property type="entry name" value="BETA-AMYLASE 1, CHLOROPLASTIC"/>
    <property type="match status" value="1"/>
</dbReference>
<feature type="non-terminal residue" evidence="5">
    <location>
        <position position="140"/>
    </location>
</feature>
<evidence type="ECO:0000256" key="1">
    <source>
        <dbReference type="ARBA" id="ARBA00005652"/>
    </source>
</evidence>
<gene>
    <name evidence="5" type="ORF">CUMW_283610</name>
</gene>
<dbReference type="InterPro" id="IPR001554">
    <property type="entry name" value="Glyco_hydro_14"/>
</dbReference>
<dbReference type="SUPFAM" id="SSF51445">
    <property type="entry name" value="(Trans)glycosidases"/>
    <property type="match status" value="1"/>
</dbReference>
<evidence type="ECO:0000256" key="3">
    <source>
        <dbReference type="ARBA" id="ARBA00023326"/>
    </source>
</evidence>
<keyword evidence="4" id="KW-0378">Hydrolase</keyword>
<keyword evidence="4" id="KW-0326">Glycosidase</keyword>
<comment type="catalytic activity">
    <reaction evidence="4">
        <text>Hydrolysis of (1-&gt;4)-alpha-D-glucosidic linkages in polysaccharides so as to remove successive maltose units from the non-reducing ends of the chains.</text>
        <dbReference type="EC" id="3.2.1.2"/>
    </reaction>
</comment>
<dbReference type="Proteomes" id="UP000236630">
    <property type="component" value="Unassembled WGS sequence"/>
</dbReference>
<name>A0A2H5MUY6_CITUN</name>